<protein>
    <submittedName>
        <fullName evidence="1">Uncharacterized protein</fullName>
    </submittedName>
</protein>
<organism evidence="1 2">
    <name type="scientific">Camellia lanceoleosa</name>
    <dbReference type="NCBI Taxonomy" id="1840588"/>
    <lineage>
        <taxon>Eukaryota</taxon>
        <taxon>Viridiplantae</taxon>
        <taxon>Streptophyta</taxon>
        <taxon>Embryophyta</taxon>
        <taxon>Tracheophyta</taxon>
        <taxon>Spermatophyta</taxon>
        <taxon>Magnoliopsida</taxon>
        <taxon>eudicotyledons</taxon>
        <taxon>Gunneridae</taxon>
        <taxon>Pentapetalae</taxon>
        <taxon>asterids</taxon>
        <taxon>Ericales</taxon>
        <taxon>Theaceae</taxon>
        <taxon>Camellia</taxon>
    </lineage>
</organism>
<dbReference type="EMBL" id="CM045771">
    <property type="protein sequence ID" value="KAI7987835.1"/>
    <property type="molecule type" value="Genomic_DNA"/>
</dbReference>
<gene>
    <name evidence="1" type="ORF">LOK49_LG13G00211</name>
</gene>
<evidence type="ECO:0000313" key="1">
    <source>
        <dbReference type="EMBL" id="KAI7987835.1"/>
    </source>
</evidence>
<reference evidence="1 2" key="1">
    <citation type="journal article" date="2022" name="Plant J.">
        <title>Chromosome-level genome of Camellia lanceoleosa provides a valuable resource for understanding genome evolution and self-incompatibility.</title>
        <authorList>
            <person name="Gong W."/>
            <person name="Xiao S."/>
            <person name="Wang L."/>
            <person name="Liao Z."/>
            <person name="Chang Y."/>
            <person name="Mo W."/>
            <person name="Hu G."/>
            <person name="Li W."/>
            <person name="Zhao G."/>
            <person name="Zhu H."/>
            <person name="Hu X."/>
            <person name="Ji K."/>
            <person name="Xiang X."/>
            <person name="Song Q."/>
            <person name="Yuan D."/>
            <person name="Jin S."/>
            <person name="Zhang L."/>
        </authorList>
    </citation>
    <scope>NUCLEOTIDE SEQUENCE [LARGE SCALE GENOMIC DNA]</scope>
    <source>
        <strain evidence="1">SQ_2022a</strain>
    </source>
</reference>
<comment type="caution">
    <text evidence="1">The sequence shown here is derived from an EMBL/GenBank/DDBJ whole genome shotgun (WGS) entry which is preliminary data.</text>
</comment>
<keyword evidence="2" id="KW-1185">Reference proteome</keyword>
<dbReference type="Proteomes" id="UP001060215">
    <property type="component" value="Chromosome 14"/>
</dbReference>
<accession>A0ACC0FHP9</accession>
<evidence type="ECO:0000313" key="2">
    <source>
        <dbReference type="Proteomes" id="UP001060215"/>
    </source>
</evidence>
<name>A0ACC0FHP9_9ERIC</name>
<sequence>MVFSGGMASGVGLGVVYTLCSGGWLAPE</sequence>
<proteinExistence type="predicted"/>